<name>A0A5D3BI27_CUCMM</name>
<sequence>MGRDTPMFWLDLFEPQYAPPIEISADFATLSFPIAELSPTPLETVKHGHEVELYAVLEDAYGNRGQNSLVEWFGKSVPPAKMDATTIRPAQGFTDQQGLTRVFVSSKTGGTFVFSVRSQSGESERIFPNAITFARE</sequence>
<dbReference type="Proteomes" id="UP000321947">
    <property type="component" value="Unassembled WGS sequence"/>
</dbReference>
<proteinExistence type="predicted"/>
<comment type="caution">
    <text evidence="1">The sequence shown here is derived from an EMBL/GenBank/DDBJ whole genome shotgun (WGS) entry which is preliminary data.</text>
</comment>
<organism evidence="1 2">
    <name type="scientific">Cucumis melo var. makuwa</name>
    <name type="common">Oriental melon</name>
    <dbReference type="NCBI Taxonomy" id="1194695"/>
    <lineage>
        <taxon>Eukaryota</taxon>
        <taxon>Viridiplantae</taxon>
        <taxon>Streptophyta</taxon>
        <taxon>Embryophyta</taxon>
        <taxon>Tracheophyta</taxon>
        <taxon>Spermatophyta</taxon>
        <taxon>Magnoliopsida</taxon>
        <taxon>eudicotyledons</taxon>
        <taxon>Gunneridae</taxon>
        <taxon>Pentapetalae</taxon>
        <taxon>rosids</taxon>
        <taxon>fabids</taxon>
        <taxon>Cucurbitales</taxon>
        <taxon>Cucurbitaceae</taxon>
        <taxon>Benincaseae</taxon>
        <taxon>Cucumis</taxon>
    </lineage>
</organism>
<evidence type="ECO:0000313" key="1">
    <source>
        <dbReference type="EMBL" id="TYJ98704.1"/>
    </source>
</evidence>
<dbReference type="EMBL" id="SSTD01017928">
    <property type="protein sequence ID" value="TYJ98704.1"/>
    <property type="molecule type" value="Genomic_DNA"/>
</dbReference>
<dbReference type="AlphaFoldDB" id="A0A5D3BI27"/>
<protein>
    <submittedName>
        <fullName evidence="1">Virulence plasmid 28 protein</fullName>
    </submittedName>
</protein>
<gene>
    <name evidence="1" type="ORF">E5676_scaffold23796G00010</name>
</gene>
<reference evidence="1 2" key="1">
    <citation type="submission" date="2019-08" db="EMBL/GenBank/DDBJ databases">
        <title>Draft genome sequences of two oriental melons (Cucumis melo L. var makuwa).</title>
        <authorList>
            <person name="Kwon S.-Y."/>
        </authorList>
    </citation>
    <scope>NUCLEOTIDE SEQUENCE [LARGE SCALE GENOMIC DNA]</scope>
    <source>
        <strain evidence="2">cv. Chang Bougi</strain>
        <tissue evidence="1">Leaf</tissue>
    </source>
</reference>
<evidence type="ECO:0000313" key="2">
    <source>
        <dbReference type="Proteomes" id="UP000321947"/>
    </source>
</evidence>
<accession>A0A5D3BI27</accession>